<feature type="binding site" evidence="15">
    <location>
        <position position="201"/>
    </location>
    <ligand>
        <name>L-citrulline</name>
        <dbReference type="ChEBI" id="CHEBI:57743"/>
    </ligand>
</feature>
<feature type="binding site" evidence="15">
    <location>
        <position position="192"/>
    </location>
    <ligand>
        <name>L-citrulline</name>
        <dbReference type="ChEBI" id="CHEBI:57743"/>
    </ligand>
</feature>
<dbReference type="EMBL" id="JBHSKD010000030">
    <property type="protein sequence ID" value="MFC5179716.1"/>
    <property type="molecule type" value="Genomic_DNA"/>
</dbReference>
<evidence type="ECO:0000313" key="18">
    <source>
        <dbReference type="EMBL" id="MFC5179716.1"/>
    </source>
</evidence>
<evidence type="ECO:0000256" key="10">
    <source>
        <dbReference type="ARBA" id="ARBA00022605"/>
    </source>
</evidence>
<dbReference type="CDD" id="cd01999">
    <property type="entry name" value="ASS"/>
    <property type="match status" value="1"/>
</dbReference>
<evidence type="ECO:0000256" key="15">
    <source>
        <dbReference type="HAMAP-Rule" id="MF_00581"/>
    </source>
</evidence>
<comment type="pathway">
    <text evidence="2 15">Amino-acid biosynthesis; L-arginine biosynthesis; L-arginine from L-ornithine and carbamoyl phosphate: step 2/3.</text>
</comment>
<feature type="domain" description="Arginosuccinate synthase C-terminal" evidence="17">
    <location>
        <begin position="191"/>
        <end position="393"/>
    </location>
</feature>
<evidence type="ECO:0000256" key="1">
    <source>
        <dbReference type="ARBA" id="ARBA00004496"/>
    </source>
</evidence>
<comment type="caution">
    <text evidence="18">The sequence shown here is derived from an EMBL/GenBank/DDBJ whole genome shotgun (WGS) entry which is preliminary data.</text>
</comment>
<gene>
    <name evidence="15 18" type="primary">argG</name>
    <name evidence="18" type="ORF">ACFPGP_23795</name>
</gene>
<dbReference type="PANTHER" id="PTHR11587">
    <property type="entry name" value="ARGININOSUCCINATE SYNTHASE"/>
    <property type="match status" value="1"/>
</dbReference>
<reference evidence="19" key="1">
    <citation type="journal article" date="2019" name="Int. J. Syst. Evol. Microbiol.">
        <title>The Global Catalogue of Microorganisms (GCM) 10K type strain sequencing project: providing services to taxonomists for standard genome sequencing and annotation.</title>
        <authorList>
            <consortium name="The Broad Institute Genomics Platform"/>
            <consortium name="The Broad Institute Genome Sequencing Center for Infectious Disease"/>
            <person name="Wu L."/>
            <person name="Ma J."/>
        </authorList>
    </citation>
    <scope>NUCLEOTIDE SEQUENCE [LARGE SCALE GENOMIC DNA]</scope>
    <source>
        <strain evidence="19">DFY41</strain>
    </source>
</reference>
<comment type="subunit">
    <text evidence="4 15">Homotetramer.</text>
</comment>
<dbReference type="Pfam" id="PF20979">
    <property type="entry name" value="Arginosuc_syn_C"/>
    <property type="match status" value="1"/>
</dbReference>
<dbReference type="Gene3D" id="3.90.1260.10">
    <property type="entry name" value="Argininosuccinate synthetase, chain A, domain 2"/>
    <property type="match status" value="1"/>
</dbReference>
<evidence type="ECO:0000256" key="7">
    <source>
        <dbReference type="ARBA" id="ARBA00022490"/>
    </source>
</evidence>
<feature type="binding site" evidence="15">
    <location>
        <position position="203"/>
    </location>
    <ligand>
        <name>L-citrulline</name>
        <dbReference type="ChEBI" id="CHEBI:57743"/>
    </ligand>
</feature>
<dbReference type="InterPro" id="IPR024073">
    <property type="entry name" value="AS_multimer_C_tail"/>
</dbReference>
<dbReference type="SUPFAM" id="SSF52402">
    <property type="entry name" value="Adenine nucleotide alpha hydrolases-like"/>
    <property type="match status" value="1"/>
</dbReference>
<dbReference type="GO" id="GO:0004055">
    <property type="term" value="F:argininosuccinate synthase activity"/>
    <property type="evidence" value="ECO:0007669"/>
    <property type="project" value="UniProtKB-EC"/>
</dbReference>
<comment type="subcellular location">
    <subcellularLocation>
        <location evidence="1 15">Cytoplasm</location>
    </subcellularLocation>
</comment>
<keyword evidence="19" id="KW-1185">Reference proteome</keyword>
<feature type="binding site" evidence="15">
    <location>
        <position position="136"/>
    </location>
    <ligand>
        <name>L-aspartate</name>
        <dbReference type="ChEBI" id="CHEBI:29991"/>
    </ligand>
</feature>
<dbReference type="InterPro" id="IPR023434">
    <property type="entry name" value="Arginosuc_synth_type_1_subfam"/>
</dbReference>
<evidence type="ECO:0000256" key="3">
    <source>
        <dbReference type="ARBA" id="ARBA00009088"/>
    </source>
</evidence>
<dbReference type="SUPFAM" id="SSF69864">
    <property type="entry name" value="Argininosuccinate synthetase, C-terminal domain"/>
    <property type="match status" value="1"/>
</dbReference>
<dbReference type="RefSeq" id="WP_378594045.1">
    <property type="nucleotide sequence ID" value="NZ_JBHSKD010000030.1"/>
</dbReference>
<keyword evidence="12 15" id="KW-0067">ATP-binding</keyword>
<feature type="binding site" evidence="15">
    <location>
        <position position="136"/>
    </location>
    <ligand>
        <name>ATP</name>
        <dbReference type="ChEBI" id="CHEBI:30616"/>
    </ligand>
</feature>
<evidence type="ECO:0000256" key="12">
    <source>
        <dbReference type="ARBA" id="ARBA00022840"/>
    </source>
</evidence>
<dbReference type="InterPro" id="IPR048267">
    <property type="entry name" value="Arginosuc_syn_N"/>
</dbReference>
<dbReference type="NCBIfam" id="NF003779">
    <property type="entry name" value="PRK05370.1"/>
    <property type="match status" value="1"/>
</dbReference>
<evidence type="ECO:0000259" key="17">
    <source>
        <dbReference type="Pfam" id="PF20979"/>
    </source>
</evidence>
<evidence type="ECO:0000256" key="2">
    <source>
        <dbReference type="ARBA" id="ARBA00004967"/>
    </source>
</evidence>
<feature type="binding site" evidence="15">
    <location>
        <position position="131"/>
    </location>
    <ligand>
        <name>ATP</name>
        <dbReference type="ChEBI" id="CHEBI:30616"/>
    </ligand>
</feature>
<feature type="binding site" evidence="15">
    <location>
        <position position="129"/>
    </location>
    <ligand>
        <name>ATP</name>
        <dbReference type="ChEBI" id="CHEBI:30616"/>
    </ligand>
</feature>
<feature type="binding site" evidence="15">
    <location>
        <position position="194"/>
    </location>
    <ligand>
        <name>ATP</name>
        <dbReference type="ChEBI" id="CHEBI:30616"/>
    </ligand>
</feature>
<evidence type="ECO:0000256" key="4">
    <source>
        <dbReference type="ARBA" id="ARBA00011881"/>
    </source>
</evidence>
<evidence type="ECO:0000259" key="16">
    <source>
        <dbReference type="Pfam" id="PF00764"/>
    </source>
</evidence>
<dbReference type="NCBIfam" id="TIGR00032">
    <property type="entry name" value="argG"/>
    <property type="match status" value="1"/>
</dbReference>
<keyword evidence="8 15" id="KW-0055">Arginine biosynthesis</keyword>
<dbReference type="PROSITE" id="PS00564">
    <property type="entry name" value="ARGININOSUCCIN_SYN_1"/>
    <property type="match status" value="1"/>
</dbReference>
<dbReference type="InterPro" id="IPR048268">
    <property type="entry name" value="Arginosuc_syn_C"/>
</dbReference>
<sequence>MSKVLTSLPVGERVGIAFSGGLDTSVAVAWMRDKGAVPCTYTADLGQYDEPDIAGVPGRAMQYGAELSRAVDCRRQLVEEGFAAIACGAFHIRSGGRVYFNTTPLGRAVTGTLLVRAMHEDGVDIWGDGSTFKGNDIERFYRYGLLANPDLRIYKPWLDAAFVHELGGRHEMSQWLTDHDLPYRDSQEKAYSTDANIWGATHEAKTLEHLDVSLETIEPIMGVKFWEPSVEIATEDVVVGFEQGRPVSINGVRFDDPVALVHEANTVGGRHGLGMSDQIENRIIEAKSRGVYEAPGIALLWIAYERLLNAVHNEDTIEGYHAQGRRLGRLLYEGRWLDPQALMIRESIQRWIASLVTGEVTLRLRRGEDYTILRTEGRHFSYHPDKLSMERTENAAFGPLDRIGQLTLRNLDIADSRDKLEVYAGQPLDQGTVLVENGTLFGEIESGGYDRIARNPEAEGDAGDLALDHAAMESGTD</sequence>
<feature type="binding site" evidence="15">
    <location>
        <position position="131"/>
    </location>
    <ligand>
        <name>L-aspartate</name>
        <dbReference type="ChEBI" id="CHEBI:29991"/>
    </ligand>
</feature>
<comment type="similarity">
    <text evidence="3 15">Belongs to the argininosuccinate synthase family. Type 2 subfamily.</text>
</comment>
<feature type="binding site" evidence="15">
    <location>
        <position position="135"/>
    </location>
    <ligand>
        <name>L-citrulline</name>
        <dbReference type="ChEBI" id="CHEBI:57743"/>
    </ligand>
</feature>
<keyword evidence="9 15" id="KW-0436">Ligase</keyword>
<name>A0ABW0BRK5_9ACTN</name>
<feature type="binding site" evidence="15">
    <location>
        <position position="99"/>
    </location>
    <ligand>
        <name>L-citrulline</name>
        <dbReference type="ChEBI" id="CHEBI:57743"/>
    </ligand>
</feature>
<comment type="catalytic activity">
    <reaction evidence="14 15">
        <text>L-citrulline + L-aspartate + ATP = 2-(N(omega)-L-arginino)succinate + AMP + diphosphate + H(+)</text>
        <dbReference type="Rhea" id="RHEA:10932"/>
        <dbReference type="ChEBI" id="CHEBI:15378"/>
        <dbReference type="ChEBI" id="CHEBI:29991"/>
        <dbReference type="ChEBI" id="CHEBI:30616"/>
        <dbReference type="ChEBI" id="CHEBI:33019"/>
        <dbReference type="ChEBI" id="CHEBI:57472"/>
        <dbReference type="ChEBI" id="CHEBI:57743"/>
        <dbReference type="ChEBI" id="CHEBI:456215"/>
        <dbReference type="EC" id="6.3.4.5"/>
    </reaction>
</comment>
<organism evidence="18 19">
    <name type="scientific">Nocardioides taihuensis</name>
    <dbReference type="NCBI Taxonomy" id="1835606"/>
    <lineage>
        <taxon>Bacteria</taxon>
        <taxon>Bacillati</taxon>
        <taxon>Actinomycetota</taxon>
        <taxon>Actinomycetes</taxon>
        <taxon>Propionibacteriales</taxon>
        <taxon>Nocardioidaceae</taxon>
        <taxon>Nocardioides</taxon>
    </lineage>
</organism>
<evidence type="ECO:0000256" key="9">
    <source>
        <dbReference type="ARBA" id="ARBA00022598"/>
    </source>
</evidence>
<dbReference type="InterPro" id="IPR014729">
    <property type="entry name" value="Rossmann-like_a/b/a_fold"/>
</dbReference>
<dbReference type="PANTHER" id="PTHR11587:SF2">
    <property type="entry name" value="ARGININOSUCCINATE SYNTHASE"/>
    <property type="match status" value="1"/>
</dbReference>
<dbReference type="HAMAP" id="MF_00581">
    <property type="entry name" value="Arg_succ_synth_type2"/>
    <property type="match status" value="1"/>
</dbReference>
<keyword evidence="10 15" id="KW-0028">Amino-acid biosynthesis</keyword>
<feature type="binding site" evidence="15">
    <location>
        <position position="139"/>
    </location>
    <ligand>
        <name>L-citrulline</name>
        <dbReference type="ChEBI" id="CHEBI:57743"/>
    </ligand>
</feature>
<feature type="binding site" evidence="15">
    <location>
        <begin position="17"/>
        <end position="25"/>
    </location>
    <ligand>
        <name>ATP</name>
        <dbReference type="ChEBI" id="CHEBI:30616"/>
    </ligand>
</feature>
<proteinExistence type="inferred from homology"/>
<dbReference type="EC" id="6.3.4.5" evidence="5 15"/>
<evidence type="ECO:0000256" key="5">
    <source>
        <dbReference type="ARBA" id="ARBA00012286"/>
    </source>
</evidence>
<dbReference type="PROSITE" id="PS00565">
    <property type="entry name" value="ARGININOSUCCIN_SYN_2"/>
    <property type="match status" value="1"/>
</dbReference>
<keyword evidence="11 15" id="KW-0547">Nucleotide-binding</keyword>
<accession>A0ABW0BRK5</accession>
<evidence type="ECO:0000256" key="6">
    <source>
        <dbReference type="ARBA" id="ARBA00014810"/>
    </source>
</evidence>
<dbReference type="Proteomes" id="UP001596087">
    <property type="component" value="Unassembled WGS sequence"/>
</dbReference>
<dbReference type="InterPro" id="IPR024074">
    <property type="entry name" value="AS_cat/multimer_dom_body"/>
</dbReference>
<evidence type="ECO:0000256" key="13">
    <source>
        <dbReference type="ARBA" id="ARBA00029916"/>
    </source>
</evidence>
<feature type="domain" description="Arginosuccinate synthase-like N-terminal" evidence="16">
    <location>
        <begin position="14"/>
        <end position="162"/>
    </location>
</feature>
<evidence type="ECO:0000313" key="19">
    <source>
        <dbReference type="Proteomes" id="UP001596087"/>
    </source>
</evidence>
<evidence type="ECO:0000256" key="8">
    <source>
        <dbReference type="ARBA" id="ARBA00022571"/>
    </source>
</evidence>
<evidence type="ECO:0000256" key="11">
    <source>
        <dbReference type="ARBA" id="ARBA00022741"/>
    </source>
</evidence>
<dbReference type="InterPro" id="IPR023437">
    <property type="entry name" value="Arg_succ_synth_type2_subfam"/>
</dbReference>
<protein>
    <recommendedName>
        <fullName evidence="6 15">Argininosuccinate synthase</fullName>
        <ecNumber evidence="5 15">6.3.4.5</ecNumber>
    </recommendedName>
    <alternativeName>
        <fullName evidence="13 15">Citrulline--aspartate ligase</fullName>
    </alternativeName>
</protein>
<feature type="binding site" evidence="15">
    <location>
        <position position="43"/>
    </location>
    <ligand>
        <name>ATP</name>
        <dbReference type="ChEBI" id="CHEBI:30616"/>
    </ligand>
</feature>
<dbReference type="Pfam" id="PF00764">
    <property type="entry name" value="Arginosuc_synth"/>
    <property type="match status" value="1"/>
</dbReference>
<dbReference type="InterPro" id="IPR001518">
    <property type="entry name" value="Arginosuc_synth"/>
</dbReference>
<dbReference type="Gene3D" id="3.40.50.620">
    <property type="entry name" value="HUPs"/>
    <property type="match status" value="1"/>
</dbReference>
<evidence type="ECO:0000256" key="14">
    <source>
        <dbReference type="ARBA" id="ARBA00049077"/>
    </source>
</evidence>
<feature type="binding site" evidence="15">
    <location>
        <position position="280"/>
    </location>
    <ligand>
        <name>L-citrulline</name>
        <dbReference type="ChEBI" id="CHEBI:57743"/>
    </ligand>
</feature>
<dbReference type="Gene3D" id="1.10.287.400">
    <property type="match status" value="1"/>
</dbReference>
<keyword evidence="7 15" id="KW-0963">Cytoplasm</keyword>
<feature type="binding site" evidence="15">
    <location>
        <position position="135"/>
    </location>
    <ligand>
        <name>L-aspartate</name>
        <dbReference type="ChEBI" id="CHEBI:29991"/>
    </ligand>
</feature>
<dbReference type="InterPro" id="IPR018223">
    <property type="entry name" value="Arginosuc_synth_CS"/>
</dbReference>